<dbReference type="PROSITE" id="PS01156">
    <property type="entry name" value="TONB_DEPENDENT_REC_2"/>
    <property type="match status" value="1"/>
</dbReference>
<dbReference type="Proteomes" id="UP001403385">
    <property type="component" value="Unassembled WGS sequence"/>
</dbReference>
<dbReference type="PANTHER" id="PTHR32552:SF68">
    <property type="entry name" value="FERRICHROME OUTER MEMBRANE TRANSPORTER_PHAGE RECEPTOR"/>
    <property type="match status" value="1"/>
</dbReference>
<evidence type="ECO:0000256" key="4">
    <source>
        <dbReference type="ARBA" id="ARBA00022452"/>
    </source>
</evidence>
<dbReference type="Gene3D" id="2.40.170.20">
    <property type="entry name" value="TonB-dependent receptor, beta-barrel domain"/>
    <property type="match status" value="1"/>
</dbReference>
<protein>
    <submittedName>
        <fullName evidence="19">TonB-dependent siderophore receptor</fullName>
    </submittedName>
</protein>
<evidence type="ECO:0000256" key="2">
    <source>
        <dbReference type="ARBA" id="ARBA00009810"/>
    </source>
</evidence>
<dbReference type="Pfam" id="PF00593">
    <property type="entry name" value="TonB_dep_Rec_b-barrel"/>
    <property type="match status" value="1"/>
</dbReference>
<dbReference type="Pfam" id="PF07715">
    <property type="entry name" value="Plug"/>
    <property type="match status" value="1"/>
</dbReference>
<evidence type="ECO:0000256" key="15">
    <source>
        <dbReference type="RuleBase" id="RU003357"/>
    </source>
</evidence>
<evidence type="ECO:0000313" key="20">
    <source>
        <dbReference type="Proteomes" id="UP001403385"/>
    </source>
</evidence>
<evidence type="ECO:0000256" key="5">
    <source>
        <dbReference type="ARBA" id="ARBA00022496"/>
    </source>
</evidence>
<evidence type="ECO:0000256" key="16">
    <source>
        <dbReference type="SAM" id="SignalP"/>
    </source>
</evidence>
<keyword evidence="10 15" id="KW-0798">TonB box</keyword>
<evidence type="ECO:0000256" key="9">
    <source>
        <dbReference type="ARBA" id="ARBA00023065"/>
    </source>
</evidence>
<keyword evidence="12 19" id="KW-0675">Receptor</keyword>
<evidence type="ECO:0000256" key="13">
    <source>
        <dbReference type="ARBA" id="ARBA00023237"/>
    </source>
</evidence>
<dbReference type="EMBL" id="JBDKWZ010000011">
    <property type="protein sequence ID" value="MEN7549961.1"/>
    <property type="molecule type" value="Genomic_DNA"/>
</dbReference>
<dbReference type="PROSITE" id="PS52016">
    <property type="entry name" value="TONB_DEPENDENT_REC_3"/>
    <property type="match status" value="1"/>
</dbReference>
<keyword evidence="11 14" id="KW-0472">Membrane</keyword>
<dbReference type="InterPro" id="IPR010917">
    <property type="entry name" value="TonB_rcpt_CS"/>
</dbReference>
<keyword evidence="3 14" id="KW-0813">Transport</keyword>
<dbReference type="PANTHER" id="PTHR32552">
    <property type="entry name" value="FERRICHROME IRON RECEPTOR-RELATED"/>
    <property type="match status" value="1"/>
</dbReference>
<dbReference type="InterPro" id="IPR012910">
    <property type="entry name" value="Plug_dom"/>
</dbReference>
<dbReference type="GO" id="GO:0038023">
    <property type="term" value="F:signaling receptor activity"/>
    <property type="evidence" value="ECO:0007669"/>
    <property type="project" value="InterPro"/>
</dbReference>
<evidence type="ECO:0000256" key="14">
    <source>
        <dbReference type="PROSITE-ProRule" id="PRU01360"/>
    </source>
</evidence>
<evidence type="ECO:0000256" key="6">
    <source>
        <dbReference type="ARBA" id="ARBA00022692"/>
    </source>
</evidence>
<dbReference type="SUPFAM" id="SSF56935">
    <property type="entry name" value="Porins"/>
    <property type="match status" value="1"/>
</dbReference>
<comment type="caution">
    <text evidence="19">The sequence shown here is derived from an EMBL/GenBank/DDBJ whole genome shotgun (WGS) entry which is preliminary data.</text>
</comment>
<dbReference type="InterPro" id="IPR000531">
    <property type="entry name" value="Beta-barrel_TonB"/>
</dbReference>
<comment type="subcellular location">
    <subcellularLocation>
        <location evidence="1 14">Cell outer membrane</location>
        <topology evidence="1 14">Multi-pass membrane protein</topology>
    </subcellularLocation>
</comment>
<feature type="signal peptide" evidence="16">
    <location>
        <begin position="1"/>
        <end position="19"/>
    </location>
</feature>
<dbReference type="InterPro" id="IPR010105">
    <property type="entry name" value="TonB_sidphr_rcpt"/>
</dbReference>
<comment type="similarity">
    <text evidence="2 14 15">Belongs to the TonB-dependent receptor family.</text>
</comment>
<name>A0AAW9SAI3_9BACT</name>
<evidence type="ECO:0000256" key="3">
    <source>
        <dbReference type="ARBA" id="ARBA00022448"/>
    </source>
</evidence>
<keyword evidence="7 16" id="KW-0732">Signal</keyword>
<evidence type="ECO:0000256" key="1">
    <source>
        <dbReference type="ARBA" id="ARBA00004571"/>
    </source>
</evidence>
<evidence type="ECO:0000256" key="11">
    <source>
        <dbReference type="ARBA" id="ARBA00023136"/>
    </source>
</evidence>
<keyword evidence="4 14" id="KW-1134">Transmembrane beta strand</keyword>
<evidence type="ECO:0000259" key="18">
    <source>
        <dbReference type="Pfam" id="PF07715"/>
    </source>
</evidence>
<reference evidence="19 20" key="1">
    <citation type="submission" date="2024-04" db="EMBL/GenBank/DDBJ databases">
        <title>Novel genus in family Flammeovirgaceae.</title>
        <authorList>
            <person name="Nguyen T.H."/>
            <person name="Vuong T.Q."/>
            <person name="Le H."/>
            <person name="Kim S.-G."/>
        </authorList>
    </citation>
    <scope>NUCLEOTIDE SEQUENCE [LARGE SCALE GENOMIC DNA]</scope>
    <source>
        <strain evidence="19 20">JCM 23209</strain>
    </source>
</reference>
<feature type="domain" description="TonB-dependent receptor-like beta-barrel" evidence="17">
    <location>
        <begin position="272"/>
        <end position="682"/>
    </location>
</feature>
<proteinExistence type="inferred from homology"/>
<evidence type="ECO:0000256" key="7">
    <source>
        <dbReference type="ARBA" id="ARBA00022729"/>
    </source>
</evidence>
<dbReference type="CDD" id="cd01347">
    <property type="entry name" value="ligand_gated_channel"/>
    <property type="match status" value="1"/>
</dbReference>
<dbReference type="InterPro" id="IPR037066">
    <property type="entry name" value="Plug_dom_sf"/>
</dbReference>
<evidence type="ECO:0000256" key="12">
    <source>
        <dbReference type="ARBA" id="ARBA00023170"/>
    </source>
</evidence>
<evidence type="ECO:0000313" key="19">
    <source>
        <dbReference type="EMBL" id="MEN7549961.1"/>
    </source>
</evidence>
<keyword evidence="13 14" id="KW-0998">Cell outer membrane</keyword>
<dbReference type="GO" id="GO:0009279">
    <property type="term" value="C:cell outer membrane"/>
    <property type="evidence" value="ECO:0007669"/>
    <property type="project" value="UniProtKB-SubCell"/>
</dbReference>
<organism evidence="19 20">
    <name type="scientific">Rapidithrix thailandica</name>
    <dbReference type="NCBI Taxonomy" id="413964"/>
    <lineage>
        <taxon>Bacteria</taxon>
        <taxon>Pseudomonadati</taxon>
        <taxon>Bacteroidota</taxon>
        <taxon>Cytophagia</taxon>
        <taxon>Cytophagales</taxon>
        <taxon>Flammeovirgaceae</taxon>
        <taxon>Rapidithrix</taxon>
    </lineage>
</organism>
<keyword evidence="8" id="KW-0408">Iron</keyword>
<dbReference type="AlphaFoldDB" id="A0AAW9SAI3"/>
<keyword evidence="20" id="KW-1185">Reference proteome</keyword>
<dbReference type="RefSeq" id="WP_346822740.1">
    <property type="nucleotide sequence ID" value="NZ_JBDKWZ010000011.1"/>
</dbReference>
<keyword evidence="6 14" id="KW-0812">Transmembrane</keyword>
<sequence>MFNKILLFILLMVSSMAWAQNTETVKKDTVSDSHLLLEEVVITVQKKTYNTDQTSSSLRLEEHIKEVPQNVQVLNENVISDQQLYTMADAIARNVSGANRIEEWGDLYTYITMRGSRAGSLRNGMNTTLKYGLLSEDMSFVDRIEFVKGPAGFLFSGGEPSGMYNIVTKRPSGYNKGSVSLSLGSYGLYRASLDVDGIVNKDQSLLYRVNLSAQDGHSFREYETSKRFNIAPVIQYQFDEKTTLTLEYILQYAQLPDLGISNLFSKTGYGTVAKTRTISDPGIEPSVIKDQNMTVNLEHKLSDNWKLTTQLSYFDYDLKGSFLWIQNIDNEGYLQRIRYIWDAKNEMTFGQAYINGSFSTGIVKHKLLGGLDYNAKSYVADFSQSHILDSVGTFNIHSDQYQKPYFGVGQFDRSIDTKERVGAGFLLEENLMSVYLQDRLSFLKEKLHITLAGRYTYLKNNNYGTVSENKKITPRFGLNYAVTDRTNLYALYDQSFVPQTGRLRHGGEIKPLTGNNVEFGIKKDWRNRKWNTTLSLYRITKNNQVSNDPDNIGGENYVLQFGQTRTQGVEFDIKGELLTGLNALANYAFTESVITKSTTQFEKGTFVPGYTKHTINTWLNYRIQKGSLKKISVSAGMMYMLDRRTWWNGDFKGEDLPDYFRLDAAVSWNSQKTRIALNVYNVLNKDLYNGGHHSSGWYYWRPESPRNIRLNLTYNF</sequence>
<keyword evidence="5" id="KW-0410">Iron transport</keyword>
<accession>A0AAW9SAI3</accession>
<keyword evidence="9" id="KW-0406">Ion transport</keyword>
<feature type="domain" description="TonB-dependent receptor plug" evidence="18">
    <location>
        <begin position="65"/>
        <end position="162"/>
    </location>
</feature>
<evidence type="ECO:0000256" key="10">
    <source>
        <dbReference type="ARBA" id="ARBA00023077"/>
    </source>
</evidence>
<dbReference type="GO" id="GO:0015344">
    <property type="term" value="F:siderophore uptake transmembrane transporter activity"/>
    <property type="evidence" value="ECO:0007669"/>
    <property type="project" value="TreeGrafter"/>
</dbReference>
<dbReference type="InterPro" id="IPR036942">
    <property type="entry name" value="Beta-barrel_TonB_sf"/>
</dbReference>
<feature type="chain" id="PRO_5043555669" evidence="16">
    <location>
        <begin position="20"/>
        <end position="716"/>
    </location>
</feature>
<dbReference type="GO" id="GO:0015891">
    <property type="term" value="P:siderophore transport"/>
    <property type="evidence" value="ECO:0007669"/>
    <property type="project" value="InterPro"/>
</dbReference>
<dbReference type="InterPro" id="IPR039426">
    <property type="entry name" value="TonB-dep_rcpt-like"/>
</dbReference>
<evidence type="ECO:0000256" key="8">
    <source>
        <dbReference type="ARBA" id="ARBA00023004"/>
    </source>
</evidence>
<gene>
    <name evidence="19" type="ORF">AAG747_18695</name>
</gene>
<dbReference type="NCBIfam" id="TIGR01783">
    <property type="entry name" value="TonB-siderophor"/>
    <property type="match status" value="1"/>
</dbReference>
<evidence type="ECO:0000259" key="17">
    <source>
        <dbReference type="Pfam" id="PF00593"/>
    </source>
</evidence>
<dbReference type="Gene3D" id="2.170.130.10">
    <property type="entry name" value="TonB-dependent receptor, plug domain"/>
    <property type="match status" value="1"/>
</dbReference>